<evidence type="ECO:0000313" key="1">
    <source>
        <dbReference type="EMBL" id="PIU99635.1"/>
    </source>
</evidence>
<reference evidence="2" key="1">
    <citation type="submission" date="2017-09" db="EMBL/GenBank/DDBJ databases">
        <title>Depth-based differentiation of microbial function through sediment-hosted aquifers and enrichment of novel symbionts in the deep terrestrial subsurface.</title>
        <authorList>
            <person name="Probst A.J."/>
            <person name="Ladd B."/>
            <person name="Jarett J.K."/>
            <person name="Geller-Mcgrath D.E."/>
            <person name="Sieber C.M.K."/>
            <person name="Emerson J.B."/>
            <person name="Anantharaman K."/>
            <person name="Thomas B.C."/>
            <person name="Malmstrom R."/>
            <person name="Stieglmeier M."/>
            <person name="Klingl A."/>
            <person name="Woyke T."/>
            <person name="Ryan C.M."/>
            <person name="Banfield J.F."/>
        </authorList>
    </citation>
    <scope>NUCLEOTIDE SEQUENCE [LARGE SCALE GENOMIC DNA]</scope>
</reference>
<dbReference type="AlphaFoldDB" id="A0A2M7B953"/>
<sequence length="246" mass="28771">MQKLRVSRKKLREIVAVSFKKYNEEQLKTKKKIHELAGLPFDSGKEEKNATAIIELIIEPYTDNLLGMTSDEEFFEIIGRSIVGYLEEKTSDLQKLTEKENQKIQNAFTDVMANIIAEFKPHDSRKKALQYYNCLFKLAKQNKVTPQSIFESDAAYREFMRKVYSREEYKVNREKALALLNPDKIMDLFLKPFLGAMEEDEEEYSELYAEMKKEITTNPELQERLAVVKTVVVQVMEEELIKIYGN</sequence>
<accession>A0A2M7B953</accession>
<organism evidence="1 2">
    <name type="scientific">Candidatus Tagabacteria bacterium CG03_land_8_20_14_0_80_41_22</name>
    <dbReference type="NCBI Taxonomy" id="1975020"/>
    <lineage>
        <taxon>Bacteria</taxon>
        <taxon>Candidatus Tagaibacteriota</taxon>
    </lineage>
</organism>
<proteinExistence type="predicted"/>
<dbReference type="EMBL" id="PEVG01000015">
    <property type="protein sequence ID" value="PIU99635.1"/>
    <property type="molecule type" value="Genomic_DNA"/>
</dbReference>
<gene>
    <name evidence="1" type="ORF">COS58_01355</name>
</gene>
<dbReference type="Proteomes" id="UP000228561">
    <property type="component" value="Unassembled WGS sequence"/>
</dbReference>
<name>A0A2M7B953_9BACT</name>
<protein>
    <submittedName>
        <fullName evidence="1">Uncharacterized protein</fullName>
    </submittedName>
</protein>
<evidence type="ECO:0000313" key="2">
    <source>
        <dbReference type="Proteomes" id="UP000228561"/>
    </source>
</evidence>
<comment type="caution">
    <text evidence="1">The sequence shown here is derived from an EMBL/GenBank/DDBJ whole genome shotgun (WGS) entry which is preliminary data.</text>
</comment>